<accession>A0ABW5YQ74</accession>
<proteinExistence type="predicted"/>
<comment type="caution">
    <text evidence="1">The sequence shown here is derived from an EMBL/GenBank/DDBJ whole genome shotgun (WGS) entry which is preliminary data.</text>
</comment>
<gene>
    <name evidence="1" type="ORF">ACFS5J_11235</name>
</gene>
<name>A0ABW5YQ74_9FLAO</name>
<evidence type="ECO:0000313" key="2">
    <source>
        <dbReference type="Proteomes" id="UP001597534"/>
    </source>
</evidence>
<sequence>MPKYQLFNKGDVIQTNPEEGFYGIAIVLSQDEGTPKLHPRCHMLITAIISHNEIDFSQLNSNDFKLIEFETHYTFALEKRKREPFVRKEIIIPTYTRRNVSNLKVLANIETENLYNGELPFEAGQLNSGIYIRGHGDPEKKLLGREAYINWKRKNNQ</sequence>
<reference evidence="2" key="1">
    <citation type="journal article" date="2019" name="Int. J. Syst. Evol. Microbiol.">
        <title>The Global Catalogue of Microorganisms (GCM) 10K type strain sequencing project: providing services to taxonomists for standard genome sequencing and annotation.</title>
        <authorList>
            <consortium name="The Broad Institute Genomics Platform"/>
            <consortium name="The Broad Institute Genome Sequencing Center for Infectious Disease"/>
            <person name="Wu L."/>
            <person name="Ma J."/>
        </authorList>
    </citation>
    <scope>NUCLEOTIDE SEQUENCE [LARGE SCALE GENOMIC DNA]</scope>
    <source>
        <strain evidence="2">KCTC 22671</strain>
    </source>
</reference>
<organism evidence="1 2">
    <name type="scientific">Flavobacterium chuncheonense</name>
    <dbReference type="NCBI Taxonomy" id="2026653"/>
    <lineage>
        <taxon>Bacteria</taxon>
        <taxon>Pseudomonadati</taxon>
        <taxon>Bacteroidota</taxon>
        <taxon>Flavobacteriia</taxon>
        <taxon>Flavobacteriales</taxon>
        <taxon>Flavobacteriaceae</taxon>
        <taxon>Flavobacterium</taxon>
    </lineage>
</organism>
<evidence type="ECO:0000313" key="1">
    <source>
        <dbReference type="EMBL" id="MFD2892584.1"/>
    </source>
</evidence>
<protein>
    <submittedName>
        <fullName evidence="1">Uncharacterized protein</fullName>
    </submittedName>
</protein>
<dbReference type="EMBL" id="JBHUPC010000015">
    <property type="protein sequence ID" value="MFD2892584.1"/>
    <property type="molecule type" value="Genomic_DNA"/>
</dbReference>
<keyword evidence="2" id="KW-1185">Reference proteome</keyword>
<dbReference type="RefSeq" id="WP_379812283.1">
    <property type="nucleotide sequence ID" value="NZ_JBHUPC010000015.1"/>
</dbReference>
<dbReference type="Proteomes" id="UP001597534">
    <property type="component" value="Unassembled WGS sequence"/>
</dbReference>